<name>A0A2I0L1F7_PUNGR</name>
<evidence type="ECO:0000313" key="4">
    <source>
        <dbReference type="Proteomes" id="UP000233551"/>
    </source>
</evidence>
<keyword evidence="2" id="KW-0812">Transmembrane</keyword>
<feature type="transmembrane region" description="Helical" evidence="2">
    <location>
        <begin position="141"/>
        <end position="157"/>
    </location>
</feature>
<organism evidence="3 4">
    <name type="scientific">Punica granatum</name>
    <name type="common">Pomegranate</name>
    <dbReference type="NCBI Taxonomy" id="22663"/>
    <lineage>
        <taxon>Eukaryota</taxon>
        <taxon>Viridiplantae</taxon>
        <taxon>Streptophyta</taxon>
        <taxon>Embryophyta</taxon>
        <taxon>Tracheophyta</taxon>
        <taxon>Spermatophyta</taxon>
        <taxon>Magnoliopsida</taxon>
        <taxon>eudicotyledons</taxon>
        <taxon>Gunneridae</taxon>
        <taxon>Pentapetalae</taxon>
        <taxon>rosids</taxon>
        <taxon>malvids</taxon>
        <taxon>Myrtales</taxon>
        <taxon>Lythraceae</taxon>
        <taxon>Punica</taxon>
    </lineage>
</organism>
<keyword evidence="4" id="KW-1185">Reference proteome</keyword>
<dbReference type="AlphaFoldDB" id="A0A2I0L1F7"/>
<evidence type="ECO:0000313" key="3">
    <source>
        <dbReference type="EMBL" id="PKI73956.1"/>
    </source>
</evidence>
<evidence type="ECO:0000256" key="1">
    <source>
        <dbReference type="SAM" id="MobiDB-lite"/>
    </source>
</evidence>
<proteinExistence type="predicted"/>
<gene>
    <name evidence="3" type="ORF">CRG98_005649</name>
</gene>
<keyword evidence="2" id="KW-1133">Transmembrane helix</keyword>
<keyword evidence="2" id="KW-0472">Membrane</keyword>
<accession>A0A2I0L1F7</accession>
<comment type="caution">
    <text evidence="3">The sequence shown here is derived from an EMBL/GenBank/DDBJ whole genome shotgun (WGS) entry which is preliminary data.</text>
</comment>
<evidence type="ECO:0000256" key="2">
    <source>
        <dbReference type="SAM" id="Phobius"/>
    </source>
</evidence>
<protein>
    <submittedName>
        <fullName evidence="3">Uncharacterized protein</fullName>
    </submittedName>
</protein>
<sequence length="163" mass="18440">MLVDRSPIFPDVVIDSISLTSELGNLSLQSSNDELTVRQLILHGFVAREVWLQLSKVALLTSNLPPHESDAALQLAKLLKENAQGIHWDKAESIRESREGNEEMRRKGEREQSKTEGKIVHHRLDGGAGGGGQSAETSLCHPSFFFFFFFFFFFNLCRRRSSF</sequence>
<dbReference type="EMBL" id="PGOL01000245">
    <property type="protein sequence ID" value="PKI73956.1"/>
    <property type="molecule type" value="Genomic_DNA"/>
</dbReference>
<feature type="region of interest" description="Disordered" evidence="1">
    <location>
        <begin position="90"/>
        <end position="132"/>
    </location>
</feature>
<dbReference type="Proteomes" id="UP000233551">
    <property type="component" value="Unassembled WGS sequence"/>
</dbReference>
<feature type="compositionally biased region" description="Basic and acidic residues" evidence="1">
    <location>
        <begin position="90"/>
        <end position="125"/>
    </location>
</feature>
<reference evidence="3 4" key="1">
    <citation type="submission" date="2017-11" db="EMBL/GenBank/DDBJ databases">
        <title>De-novo sequencing of pomegranate (Punica granatum L.) genome.</title>
        <authorList>
            <person name="Akparov Z."/>
            <person name="Amiraslanov A."/>
            <person name="Hajiyeva S."/>
            <person name="Abbasov M."/>
            <person name="Kaur K."/>
            <person name="Hamwieh A."/>
            <person name="Solovyev V."/>
            <person name="Salamov A."/>
            <person name="Braich B."/>
            <person name="Kosarev P."/>
            <person name="Mahmoud A."/>
            <person name="Hajiyev E."/>
            <person name="Babayeva S."/>
            <person name="Izzatullayeva V."/>
            <person name="Mammadov A."/>
            <person name="Mammadov A."/>
            <person name="Sharifova S."/>
            <person name="Ojaghi J."/>
            <person name="Eynullazada K."/>
            <person name="Bayramov B."/>
            <person name="Abdulazimova A."/>
            <person name="Shahmuradov I."/>
        </authorList>
    </citation>
    <scope>NUCLEOTIDE SEQUENCE [LARGE SCALE GENOMIC DNA]</scope>
    <source>
        <strain evidence="4">cv. AG2017</strain>
        <tissue evidence="3">Leaf</tissue>
    </source>
</reference>